<comment type="similarity">
    <text evidence="2">Belongs to the SKP1 family.</text>
</comment>
<feature type="domain" description="SKP1 component POZ" evidence="6">
    <location>
        <begin position="29"/>
        <end position="87"/>
    </location>
</feature>
<evidence type="ECO:0000256" key="5">
    <source>
        <dbReference type="SAM" id="MobiDB-lite"/>
    </source>
</evidence>
<evidence type="ECO:0000256" key="2">
    <source>
        <dbReference type="ARBA" id="ARBA00009993"/>
    </source>
</evidence>
<feature type="region of interest" description="Disordered" evidence="5">
    <location>
        <begin position="1"/>
        <end position="27"/>
    </location>
</feature>
<dbReference type="PANTHER" id="PTHR20648">
    <property type="entry name" value="ELONGIN-C"/>
    <property type="match status" value="1"/>
</dbReference>
<dbReference type="SUPFAM" id="SSF54695">
    <property type="entry name" value="POZ domain"/>
    <property type="match status" value="1"/>
</dbReference>
<protein>
    <recommendedName>
        <fullName evidence="3">Elongin-C</fullName>
    </recommendedName>
</protein>
<evidence type="ECO:0000256" key="4">
    <source>
        <dbReference type="ARBA" id="ARBA00023242"/>
    </source>
</evidence>
<evidence type="ECO:0000259" key="6">
    <source>
        <dbReference type="Pfam" id="PF03931"/>
    </source>
</evidence>
<comment type="caution">
    <text evidence="7">The sequence shown here is derived from an EMBL/GenBank/DDBJ whole genome shotgun (WGS) entry which is preliminary data.</text>
</comment>
<sequence length="127" mass="14174">MKVAASTSDLSSTSDAAQKSDNANGSEWVRLQSSDGYSYLVKRKVAQASGTIRNMLDPQSGYSEALSKICSINERGIILEKLVEYMCFKSHYESINTKEEIPVQEFMERIPPELVLELLLAADYQES</sequence>
<organism evidence="7 8">
    <name type="scientific">Gymnopilus dilepis</name>
    <dbReference type="NCBI Taxonomy" id="231916"/>
    <lineage>
        <taxon>Eukaryota</taxon>
        <taxon>Fungi</taxon>
        <taxon>Dikarya</taxon>
        <taxon>Basidiomycota</taxon>
        <taxon>Agaricomycotina</taxon>
        <taxon>Agaricomycetes</taxon>
        <taxon>Agaricomycetidae</taxon>
        <taxon>Agaricales</taxon>
        <taxon>Agaricineae</taxon>
        <taxon>Hymenogastraceae</taxon>
        <taxon>Gymnopilus</taxon>
    </lineage>
</organism>
<reference evidence="7 8" key="1">
    <citation type="journal article" date="2018" name="Evol. Lett.">
        <title>Horizontal gene cluster transfer increased hallucinogenic mushroom diversity.</title>
        <authorList>
            <person name="Reynolds H.T."/>
            <person name="Vijayakumar V."/>
            <person name="Gluck-Thaler E."/>
            <person name="Korotkin H.B."/>
            <person name="Matheny P.B."/>
            <person name="Slot J.C."/>
        </authorList>
    </citation>
    <scope>NUCLEOTIDE SEQUENCE [LARGE SCALE GENOMIC DNA]</scope>
    <source>
        <strain evidence="7 8">SRW20</strain>
    </source>
</reference>
<evidence type="ECO:0000256" key="3">
    <source>
        <dbReference type="ARBA" id="ARBA00021347"/>
    </source>
</evidence>
<dbReference type="AlphaFoldDB" id="A0A409VVN7"/>
<evidence type="ECO:0000313" key="8">
    <source>
        <dbReference type="Proteomes" id="UP000284706"/>
    </source>
</evidence>
<keyword evidence="8" id="KW-1185">Reference proteome</keyword>
<dbReference type="FunFam" id="3.30.710.10:FF:000035">
    <property type="entry name" value="Elongin C transcription elongation factor"/>
    <property type="match status" value="1"/>
</dbReference>
<dbReference type="Proteomes" id="UP000284706">
    <property type="component" value="Unassembled WGS sequence"/>
</dbReference>
<dbReference type="InterPro" id="IPR001232">
    <property type="entry name" value="SKP1-like"/>
</dbReference>
<dbReference type="SMART" id="SM00512">
    <property type="entry name" value="Skp1"/>
    <property type="match status" value="1"/>
</dbReference>
<name>A0A409VVN7_9AGAR</name>
<accession>A0A409VVN7</accession>
<dbReference type="FunCoup" id="A0A409VVN7">
    <property type="interactions" value="291"/>
</dbReference>
<dbReference type="InterPro" id="IPR011333">
    <property type="entry name" value="SKP1/BTB/POZ_sf"/>
</dbReference>
<comment type="subcellular location">
    <subcellularLocation>
        <location evidence="1">Nucleus</location>
    </subcellularLocation>
</comment>
<dbReference type="STRING" id="231916.A0A409VVN7"/>
<dbReference type="OrthoDB" id="249087at2759"/>
<dbReference type="InParanoid" id="A0A409VVN7"/>
<evidence type="ECO:0000313" key="7">
    <source>
        <dbReference type="EMBL" id="PPQ70307.1"/>
    </source>
</evidence>
<proteinExistence type="inferred from homology"/>
<keyword evidence="4" id="KW-0539">Nucleus</keyword>
<evidence type="ECO:0000256" key="1">
    <source>
        <dbReference type="ARBA" id="ARBA00004123"/>
    </source>
</evidence>
<dbReference type="GO" id="GO:0005634">
    <property type="term" value="C:nucleus"/>
    <property type="evidence" value="ECO:0007669"/>
    <property type="project" value="UniProtKB-SubCell"/>
</dbReference>
<gene>
    <name evidence="7" type="ORF">CVT26_014592</name>
</gene>
<dbReference type="InterPro" id="IPR039948">
    <property type="entry name" value="ELC1"/>
</dbReference>
<feature type="compositionally biased region" description="Low complexity" evidence="5">
    <location>
        <begin position="1"/>
        <end position="17"/>
    </location>
</feature>
<dbReference type="Gene3D" id="3.30.710.10">
    <property type="entry name" value="Potassium Channel Kv1.1, Chain A"/>
    <property type="match status" value="1"/>
</dbReference>
<dbReference type="InterPro" id="IPR016073">
    <property type="entry name" value="Skp1_comp_POZ"/>
</dbReference>
<dbReference type="EMBL" id="NHYE01005546">
    <property type="protein sequence ID" value="PPQ70307.1"/>
    <property type="molecule type" value="Genomic_DNA"/>
</dbReference>
<dbReference type="Pfam" id="PF03931">
    <property type="entry name" value="Skp1_POZ"/>
    <property type="match status" value="1"/>
</dbReference>
<dbReference type="GO" id="GO:0006511">
    <property type="term" value="P:ubiquitin-dependent protein catabolic process"/>
    <property type="evidence" value="ECO:0007669"/>
    <property type="project" value="InterPro"/>
</dbReference>